<proteinExistence type="inferred from homology"/>
<evidence type="ECO:0000313" key="10">
    <source>
        <dbReference type="EMBL" id="OGF73726.1"/>
    </source>
</evidence>
<dbReference type="Gene3D" id="1.10.240.10">
    <property type="entry name" value="Tyrosyl-Transfer RNA Synthetase"/>
    <property type="match status" value="1"/>
</dbReference>
<evidence type="ECO:0000256" key="3">
    <source>
        <dbReference type="ARBA" id="ARBA00022598"/>
    </source>
</evidence>
<evidence type="ECO:0000256" key="4">
    <source>
        <dbReference type="ARBA" id="ARBA00022741"/>
    </source>
</evidence>
<evidence type="ECO:0000256" key="8">
    <source>
        <dbReference type="NCBIfam" id="TIGR00233"/>
    </source>
</evidence>
<evidence type="ECO:0000256" key="1">
    <source>
        <dbReference type="ARBA" id="ARBA00005594"/>
    </source>
</evidence>
<dbReference type="GO" id="GO:0005524">
    <property type="term" value="F:ATP binding"/>
    <property type="evidence" value="ECO:0007669"/>
    <property type="project" value="UniProtKB-KW"/>
</dbReference>
<gene>
    <name evidence="10" type="ORF">A2W57_03625</name>
</gene>
<dbReference type="InterPro" id="IPR050203">
    <property type="entry name" value="Trp-tRNA_synthetase"/>
</dbReference>
<dbReference type="PANTHER" id="PTHR43766">
    <property type="entry name" value="TRYPTOPHAN--TRNA LIGASE, MITOCHONDRIAL"/>
    <property type="match status" value="1"/>
</dbReference>
<name>A0A1F5WDL0_9BACT</name>
<organism evidence="10 11">
    <name type="scientific">Candidatus Giovannonibacteria bacterium RIFCSPHIGHO2_02_43_16</name>
    <dbReference type="NCBI Taxonomy" id="1798331"/>
    <lineage>
        <taxon>Bacteria</taxon>
        <taxon>Candidatus Giovannoniibacteriota</taxon>
    </lineage>
</organism>
<keyword evidence="6 9" id="KW-0648">Protein biosynthesis</keyword>
<dbReference type="STRING" id="1798331.A2W57_03625"/>
<dbReference type="InterPro" id="IPR002305">
    <property type="entry name" value="aa-tRNA-synth_Ic"/>
</dbReference>
<dbReference type="EMBL" id="MFHJ01000029">
    <property type="protein sequence ID" value="OGF73726.1"/>
    <property type="molecule type" value="Genomic_DNA"/>
</dbReference>
<evidence type="ECO:0000256" key="9">
    <source>
        <dbReference type="RuleBase" id="RU363036"/>
    </source>
</evidence>
<sequence length="330" mass="36947">MRVLSGIRATGKLHFGNFLGAVQNFVKYQEKEGTICLYFIADLHTLTTLDDPEELRKNLIEIVKDYLASGLDPERSIIYTQSSVPEIPELCIYLSMLQPLGELQTIPTFKELIRKFPERVSLGLITYPVLMAADILGPKSFLVPVGEDQVPNVELARDIAKRFNNRYGETFPVPNMMQDMVRVPGLDGQKMGKSESDNAIDINMPLEEIRARYLKKGVTDKNRIRASDPGDPYNGCKSVYSVHELVSEGEIETRKIANACLAAAIGCAQCKDVLVENIGKLLIPFQERRRELAGKDGYVREILHEGGKKARALISETVSEVREKMGIVIY</sequence>
<dbReference type="CDD" id="cd00806">
    <property type="entry name" value="TrpRS_core"/>
    <property type="match status" value="1"/>
</dbReference>
<evidence type="ECO:0000256" key="6">
    <source>
        <dbReference type="ARBA" id="ARBA00022917"/>
    </source>
</evidence>
<dbReference type="Gene3D" id="3.40.50.620">
    <property type="entry name" value="HUPs"/>
    <property type="match status" value="1"/>
</dbReference>
<comment type="similarity">
    <text evidence="1 9">Belongs to the class-I aminoacyl-tRNA synthetase family.</text>
</comment>
<dbReference type="InterPro" id="IPR014729">
    <property type="entry name" value="Rossmann-like_a/b/a_fold"/>
</dbReference>
<evidence type="ECO:0000313" key="11">
    <source>
        <dbReference type="Proteomes" id="UP000178276"/>
    </source>
</evidence>
<dbReference type="NCBIfam" id="TIGR00233">
    <property type="entry name" value="trpS"/>
    <property type="match status" value="1"/>
</dbReference>
<dbReference type="EC" id="6.1.1.2" evidence="2 8"/>
<dbReference type="PRINTS" id="PR01039">
    <property type="entry name" value="TRNASYNTHTRP"/>
</dbReference>
<dbReference type="GO" id="GO:0006436">
    <property type="term" value="P:tryptophanyl-tRNA aminoacylation"/>
    <property type="evidence" value="ECO:0007669"/>
    <property type="project" value="UniProtKB-UniRule"/>
</dbReference>
<accession>A0A1F5WDL0</accession>
<dbReference type="PANTHER" id="PTHR43766:SF1">
    <property type="entry name" value="TRYPTOPHAN--TRNA LIGASE, MITOCHONDRIAL"/>
    <property type="match status" value="1"/>
</dbReference>
<evidence type="ECO:0000256" key="7">
    <source>
        <dbReference type="ARBA" id="ARBA00023146"/>
    </source>
</evidence>
<dbReference type="Proteomes" id="UP000178276">
    <property type="component" value="Unassembled WGS sequence"/>
</dbReference>
<dbReference type="Pfam" id="PF00579">
    <property type="entry name" value="tRNA-synt_1b"/>
    <property type="match status" value="1"/>
</dbReference>
<dbReference type="AlphaFoldDB" id="A0A1F5WDL0"/>
<keyword evidence="3 9" id="KW-0436">Ligase</keyword>
<dbReference type="GO" id="GO:0004830">
    <property type="term" value="F:tryptophan-tRNA ligase activity"/>
    <property type="evidence" value="ECO:0007669"/>
    <property type="project" value="UniProtKB-UniRule"/>
</dbReference>
<dbReference type="SUPFAM" id="SSF52374">
    <property type="entry name" value="Nucleotidylyl transferase"/>
    <property type="match status" value="1"/>
</dbReference>
<keyword evidence="4 9" id="KW-0547">Nucleotide-binding</keyword>
<protein>
    <recommendedName>
        <fullName evidence="2 8">Tryptophan--tRNA ligase</fullName>
        <ecNumber evidence="2 8">6.1.1.2</ecNumber>
    </recommendedName>
</protein>
<keyword evidence="5 9" id="KW-0067">ATP-binding</keyword>
<dbReference type="InterPro" id="IPR002306">
    <property type="entry name" value="Trp-tRNA-ligase"/>
</dbReference>
<keyword evidence="7 9" id="KW-0030">Aminoacyl-tRNA synthetase</keyword>
<dbReference type="GO" id="GO:0005829">
    <property type="term" value="C:cytosol"/>
    <property type="evidence" value="ECO:0007669"/>
    <property type="project" value="TreeGrafter"/>
</dbReference>
<reference evidence="10 11" key="1">
    <citation type="journal article" date="2016" name="Nat. Commun.">
        <title>Thousands of microbial genomes shed light on interconnected biogeochemical processes in an aquifer system.</title>
        <authorList>
            <person name="Anantharaman K."/>
            <person name="Brown C.T."/>
            <person name="Hug L.A."/>
            <person name="Sharon I."/>
            <person name="Castelle C.J."/>
            <person name="Probst A.J."/>
            <person name="Thomas B.C."/>
            <person name="Singh A."/>
            <person name="Wilkins M.J."/>
            <person name="Karaoz U."/>
            <person name="Brodie E.L."/>
            <person name="Williams K.H."/>
            <person name="Hubbard S.S."/>
            <person name="Banfield J.F."/>
        </authorList>
    </citation>
    <scope>NUCLEOTIDE SEQUENCE [LARGE SCALE GENOMIC DNA]</scope>
</reference>
<evidence type="ECO:0000256" key="2">
    <source>
        <dbReference type="ARBA" id="ARBA00013161"/>
    </source>
</evidence>
<evidence type="ECO:0000256" key="5">
    <source>
        <dbReference type="ARBA" id="ARBA00022840"/>
    </source>
</evidence>
<comment type="caution">
    <text evidence="10">The sequence shown here is derived from an EMBL/GenBank/DDBJ whole genome shotgun (WGS) entry which is preliminary data.</text>
</comment>